<dbReference type="GO" id="GO:0000287">
    <property type="term" value="F:magnesium ion binding"/>
    <property type="evidence" value="ECO:0007669"/>
    <property type="project" value="UniProtKB-UniRule"/>
</dbReference>
<feature type="binding site" evidence="2">
    <location>
        <position position="77"/>
    </location>
    <ligand>
        <name>Mg(2+)</name>
        <dbReference type="ChEBI" id="CHEBI:18420"/>
        <label>4</label>
    </ligand>
</feature>
<evidence type="ECO:0000259" key="4">
    <source>
        <dbReference type="Pfam" id="PF02769"/>
    </source>
</evidence>
<reference evidence="5" key="2">
    <citation type="journal article" date="2021" name="PeerJ">
        <title>Extensive microbial diversity within the chicken gut microbiome revealed by metagenomics and culture.</title>
        <authorList>
            <person name="Gilroy R."/>
            <person name="Ravi A."/>
            <person name="Getino M."/>
            <person name="Pursley I."/>
            <person name="Horton D.L."/>
            <person name="Alikhan N.F."/>
            <person name="Baker D."/>
            <person name="Gharbi K."/>
            <person name="Hall N."/>
            <person name="Watson M."/>
            <person name="Adriaenssens E.M."/>
            <person name="Foster-Nyarko E."/>
            <person name="Jarju S."/>
            <person name="Secka A."/>
            <person name="Antonio M."/>
            <person name="Oren A."/>
            <person name="Chaudhuri R.R."/>
            <person name="La Ragione R."/>
            <person name="Hildebrand F."/>
            <person name="Pallen M.J."/>
        </authorList>
    </citation>
    <scope>NUCLEOTIDE SEQUENCE</scope>
    <source>
        <strain evidence="5">B3-1481</strain>
    </source>
</reference>
<dbReference type="GO" id="GO:0009030">
    <property type="term" value="F:thiamine-phosphate kinase activity"/>
    <property type="evidence" value="ECO:0007669"/>
    <property type="project" value="UniProtKB-UniRule"/>
</dbReference>
<evidence type="ECO:0000313" key="6">
    <source>
        <dbReference type="Proteomes" id="UP000823769"/>
    </source>
</evidence>
<dbReference type="GO" id="GO:0009229">
    <property type="term" value="P:thiamine diphosphate biosynthetic process"/>
    <property type="evidence" value="ECO:0007669"/>
    <property type="project" value="UniProtKB-UniRule"/>
</dbReference>
<feature type="binding site" evidence="2">
    <location>
        <position position="48"/>
    </location>
    <ligand>
        <name>Mg(2+)</name>
        <dbReference type="ChEBI" id="CHEBI:18420"/>
        <label>1</label>
    </ligand>
</feature>
<dbReference type="PANTHER" id="PTHR30270">
    <property type="entry name" value="THIAMINE-MONOPHOSPHATE KINASE"/>
    <property type="match status" value="1"/>
</dbReference>
<feature type="binding site" evidence="2">
    <location>
        <position position="48"/>
    </location>
    <ligand>
        <name>Mg(2+)</name>
        <dbReference type="ChEBI" id="CHEBI:18420"/>
        <label>2</label>
    </ligand>
</feature>
<dbReference type="PIRSF" id="PIRSF005303">
    <property type="entry name" value="Thiam_monoph_kin"/>
    <property type="match status" value="1"/>
</dbReference>
<dbReference type="GO" id="GO:0009228">
    <property type="term" value="P:thiamine biosynthetic process"/>
    <property type="evidence" value="ECO:0007669"/>
    <property type="project" value="UniProtKB-KW"/>
</dbReference>
<feature type="binding site" evidence="2">
    <location>
        <position position="217"/>
    </location>
    <ligand>
        <name>Mg(2+)</name>
        <dbReference type="ChEBI" id="CHEBI:18420"/>
        <label>3</label>
    </ligand>
</feature>
<dbReference type="GO" id="GO:0005524">
    <property type="term" value="F:ATP binding"/>
    <property type="evidence" value="ECO:0007669"/>
    <property type="project" value="UniProtKB-UniRule"/>
</dbReference>
<dbReference type="InterPro" id="IPR036921">
    <property type="entry name" value="PurM-like_N_sf"/>
</dbReference>
<keyword evidence="2 5" id="KW-0808">Transferase</keyword>
<evidence type="ECO:0000313" key="5">
    <source>
        <dbReference type="EMBL" id="MBO8479674.1"/>
    </source>
</evidence>
<dbReference type="InterPro" id="IPR006283">
    <property type="entry name" value="ThiL-like"/>
</dbReference>
<feature type="binding site" evidence="2">
    <location>
        <position position="312"/>
    </location>
    <ligand>
        <name>substrate</name>
    </ligand>
</feature>
<dbReference type="CDD" id="cd02194">
    <property type="entry name" value="ThiL"/>
    <property type="match status" value="1"/>
</dbReference>
<dbReference type="AlphaFoldDB" id="A0A9D9NMX4"/>
<feature type="binding site" evidence="2">
    <location>
        <position position="125"/>
    </location>
    <ligand>
        <name>Mg(2+)</name>
        <dbReference type="ChEBI" id="CHEBI:18420"/>
        <label>1</label>
    </ligand>
</feature>
<proteinExistence type="inferred from homology"/>
<protein>
    <recommendedName>
        <fullName evidence="2">Thiamine-monophosphate kinase</fullName>
        <shortName evidence="2">TMP kinase</shortName>
        <shortName evidence="2">Thiamine-phosphate kinase</shortName>
        <ecNumber evidence="2">2.7.4.16</ecNumber>
    </recommendedName>
</protein>
<dbReference type="HAMAP" id="MF_02128">
    <property type="entry name" value="TMP_kinase"/>
    <property type="match status" value="1"/>
</dbReference>
<comment type="pathway">
    <text evidence="2">Cofactor biosynthesis; thiamine diphosphate biosynthesis; thiamine diphosphate from thiamine phosphate: step 1/1.</text>
</comment>
<feature type="binding site" evidence="2">
    <location>
        <position position="270"/>
    </location>
    <ligand>
        <name>substrate</name>
    </ligand>
</feature>
<dbReference type="SUPFAM" id="SSF56042">
    <property type="entry name" value="PurM C-terminal domain-like"/>
    <property type="match status" value="1"/>
</dbReference>
<dbReference type="NCBIfam" id="TIGR01379">
    <property type="entry name" value="thiL"/>
    <property type="match status" value="1"/>
</dbReference>
<dbReference type="Proteomes" id="UP000823769">
    <property type="component" value="Unassembled WGS sequence"/>
</dbReference>
<keyword evidence="2" id="KW-0547">Nucleotide-binding</keyword>
<comment type="caution">
    <text evidence="2">Lacks conserved residue(s) required for the propagation of feature annotation.</text>
</comment>
<dbReference type="InterPro" id="IPR036676">
    <property type="entry name" value="PurM-like_C_sf"/>
</dbReference>
<dbReference type="SUPFAM" id="SSF55326">
    <property type="entry name" value="PurM N-terminal domain-like"/>
    <property type="match status" value="1"/>
</dbReference>
<dbReference type="Gene3D" id="3.90.650.10">
    <property type="entry name" value="PurM-like C-terminal domain"/>
    <property type="match status" value="1"/>
</dbReference>
<feature type="domain" description="PurM-like C-terminal" evidence="4">
    <location>
        <begin position="155"/>
        <end position="299"/>
    </location>
</feature>
<dbReference type="InterPro" id="IPR016188">
    <property type="entry name" value="PurM-like_N"/>
</dbReference>
<feature type="binding site" evidence="2">
    <location>
        <position position="31"/>
    </location>
    <ligand>
        <name>Mg(2+)</name>
        <dbReference type="ChEBI" id="CHEBI:18420"/>
        <label>4</label>
    </ligand>
</feature>
<dbReference type="PANTHER" id="PTHR30270:SF0">
    <property type="entry name" value="THIAMINE-MONOPHOSPHATE KINASE"/>
    <property type="match status" value="1"/>
</dbReference>
<evidence type="ECO:0000259" key="3">
    <source>
        <dbReference type="Pfam" id="PF00586"/>
    </source>
</evidence>
<feature type="binding site" evidence="2">
    <location>
        <position position="77"/>
    </location>
    <ligand>
        <name>Mg(2+)</name>
        <dbReference type="ChEBI" id="CHEBI:18420"/>
        <label>2</label>
    </ligand>
</feature>
<dbReference type="InterPro" id="IPR010918">
    <property type="entry name" value="PurM-like_C_dom"/>
</dbReference>
<keyword evidence="2 5" id="KW-0418">Kinase</keyword>
<feature type="domain" description="PurM-like N-terminal" evidence="3">
    <location>
        <begin position="29"/>
        <end position="142"/>
    </location>
</feature>
<accession>A0A9D9NMX4</accession>
<feature type="binding site" evidence="2">
    <location>
        <position position="77"/>
    </location>
    <ligand>
        <name>Mg(2+)</name>
        <dbReference type="ChEBI" id="CHEBI:18420"/>
        <label>3</label>
    </ligand>
</feature>
<comment type="caution">
    <text evidence="5">The sequence shown here is derived from an EMBL/GenBank/DDBJ whole genome shotgun (WGS) entry which is preliminary data.</text>
</comment>
<dbReference type="Pfam" id="PF02769">
    <property type="entry name" value="AIRS_C"/>
    <property type="match status" value="1"/>
</dbReference>
<dbReference type="EMBL" id="JADILW010000016">
    <property type="protein sequence ID" value="MBO8479674.1"/>
    <property type="molecule type" value="Genomic_DNA"/>
</dbReference>
<feature type="binding site" evidence="2">
    <location>
        <position position="46"/>
    </location>
    <ligand>
        <name>Mg(2+)</name>
        <dbReference type="ChEBI" id="CHEBI:18420"/>
        <label>4</label>
    </ligand>
</feature>
<feature type="binding site" evidence="2">
    <location>
        <position position="151"/>
    </location>
    <ligand>
        <name>ATP</name>
        <dbReference type="ChEBI" id="CHEBI:30616"/>
    </ligand>
</feature>
<comment type="catalytic activity">
    <reaction evidence="2">
        <text>thiamine phosphate + ATP = thiamine diphosphate + ADP</text>
        <dbReference type="Rhea" id="RHEA:15913"/>
        <dbReference type="ChEBI" id="CHEBI:30616"/>
        <dbReference type="ChEBI" id="CHEBI:37575"/>
        <dbReference type="ChEBI" id="CHEBI:58937"/>
        <dbReference type="ChEBI" id="CHEBI:456216"/>
        <dbReference type="EC" id="2.7.4.16"/>
    </reaction>
</comment>
<evidence type="ECO:0000256" key="2">
    <source>
        <dbReference type="HAMAP-Rule" id="MF_02128"/>
    </source>
</evidence>
<comment type="miscellaneous">
    <text evidence="2">Reaction mechanism of ThiL seems to utilize a direct, inline transfer of the gamma-phosphate of ATP to TMP rather than a phosphorylated enzyme intermediate.</text>
</comment>
<comment type="similarity">
    <text evidence="2">Belongs to the thiamine-monophosphate kinase family.</text>
</comment>
<keyword evidence="2" id="KW-0460">Magnesium</keyword>
<feature type="binding site" evidence="2">
    <location>
        <begin position="124"/>
        <end position="125"/>
    </location>
    <ligand>
        <name>ATP</name>
        <dbReference type="ChEBI" id="CHEBI:30616"/>
    </ligand>
</feature>
<reference evidence="5" key="1">
    <citation type="submission" date="2020-10" db="EMBL/GenBank/DDBJ databases">
        <authorList>
            <person name="Gilroy R."/>
        </authorList>
    </citation>
    <scope>NUCLEOTIDE SEQUENCE</scope>
    <source>
        <strain evidence="5">B3-1481</strain>
    </source>
</reference>
<keyword evidence="2" id="KW-0067">ATP-binding</keyword>
<dbReference type="EC" id="2.7.4.16" evidence="2"/>
<dbReference type="Gene3D" id="3.30.1330.10">
    <property type="entry name" value="PurM-like, N-terminal domain"/>
    <property type="match status" value="1"/>
</dbReference>
<dbReference type="Pfam" id="PF00586">
    <property type="entry name" value="AIRS"/>
    <property type="match status" value="1"/>
</dbReference>
<keyword evidence="1 2" id="KW-0784">Thiamine biosynthesis</keyword>
<comment type="function">
    <text evidence="2">Catalyzes the ATP-dependent phosphorylation of thiamine-monophosphate (TMP) to form thiamine-pyrophosphate (TPP), the active form of vitamin B1.</text>
</comment>
<gene>
    <name evidence="2 5" type="primary">thiL</name>
    <name evidence="5" type="ORF">IAB76_00980</name>
</gene>
<feature type="binding site" evidence="2">
    <location>
        <position position="220"/>
    </location>
    <ligand>
        <name>Mg(2+)</name>
        <dbReference type="ChEBI" id="CHEBI:18420"/>
        <label>5</label>
    </ligand>
</feature>
<name>A0A9D9NMX4_9BACT</name>
<feature type="binding site" evidence="2">
    <location>
        <position position="219"/>
    </location>
    <ligand>
        <name>ATP</name>
        <dbReference type="ChEBI" id="CHEBI:30616"/>
    </ligand>
</feature>
<feature type="binding site" evidence="2">
    <location>
        <position position="31"/>
    </location>
    <ligand>
        <name>Mg(2+)</name>
        <dbReference type="ChEBI" id="CHEBI:18420"/>
        <label>3</label>
    </ligand>
</feature>
<keyword evidence="2" id="KW-0479">Metal-binding</keyword>
<sequence length="315" mass="33846">MKLKELGEFGLIDRIKSGVTAPDGMTGIGDDCAVIPQGDGIDLLVSTDMLVEGIHFILDDIKPYRLGWKSAAVNLSDIAAMGGLPVATFLSFALPESLDSKWTDEFFKGYNDISGRYHCTLLGGDTTASSDKVCISVTILGKCVSGKALLRSGAREGDKICVTGYLGDAGAGLKVILEGARRNSDAQALIAMHYQPIPRIEEGLKLAVAEGVHSMIDISDGIGSDLRHVLRASRKGAVVNVNKLPLSDELLRTCRRNGWDPLELAISGGEDYELLFTADPDAEIDIPHTVIGEITDTGRLDWLGTDRDFGGYHHF</sequence>
<feature type="binding site" evidence="2">
    <location>
        <position position="47"/>
    </location>
    <ligand>
        <name>Mg(2+)</name>
        <dbReference type="ChEBI" id="CHEBI:18420"/>
        <label>1</label>
    </ligand>
</feature>
<feature type="binding site" evidence="2">
    <location>
        <position position="55"/>
    </location>
    <ligand>
        <name>substrate</name>
    </ligand>
</feature>
<organism evidence="5 6">
    <name type="scientific">Candidatus Cryptobacteroides avistercoris</name>
    <dbReference type="NCBI Taxonomy" id="2840758"/>
    <lineage>
        <taxon>Bacteria</taxon>
        <taxon>Pseudomonadati</taxon>
        <taxon>Bacteroidota</taxon>
        <taxon>Bacteroidia</taxon>
        <taxon>Bacteroidales</taxon>
        <taxon>Candidatus Cryptobacteroides</taxon>
    </lineage>
</organism>
<evidence type="ECO:0000256" key="1">
    <source>
        <dbReference type="ARBA" id="ARBA00022977"/>
    </source>
</evidence>